<gene>
    <name evidence="1" type="ORF">A2242_03175</name>
</gene>
<dbReference type="Proteomes" id="UP000178925">
    <property type="component" value="Unassembled WGS sequence"/>
</dbReference>
<evidence type="ECO:0000313" key="1">
    <source>
        <dbReference type="EMBL" id="OGF26585.1"/>
    </source>
</evidence>
<protein>
    <submittedName>
        <fullName evidence="1">Uncharacterized protein</fullName>
    </submittedName>
</protein>
<comment type="caution">
    <text evidence="1">The sequence shown here is derived from an EMBL/GenBank/DDBJ whole genome shotgun (WGS) entry which is preliminary data.</text>
</comment>
<sequence>MLVITHSFQQKELQPLAKYYRIDDIQRAIAKIDTSGVRLPNLGYRNGYLVKLRLPHAVAGRLIAYVFIQKNYVIPIVLRLKTDKVIGENLALNNKKAKALIIKNLESAMTDIRNNRYIKY</sequence>
<evidence type="ECO:0000313" key="2">
    <source>
        <dbReference type="Proteomes" id="UP000178925"/>
    </source>
</evidence>
<accession>A0A1F5SIS6</accession>
<name>A0A1F5SIS6_9BACT</name>
<dbReference type="AlphaFoldDB" id="A0A1F5SIS6"/>
<dbReference type="STRING" id="1797995.A2242_03175"/>
<organism evidence="1 2">
    <name type="scientific">Candidatus Falkowbacteria bacterium RIFOXYA2_FULL_47_9</name>
    <dbReference type="NCBI Taxonomy" id="1797995"/>
    <lineage>
        <taxon>Bacteria</taxon>
        <taxon>Candidatus Falkowiibacteriota</taxon>
    </lineage>
</organism>
<dbReference type="EMBL" id="MFGC01000043">
    <property type="protein sequence ID" value="OGF26585.1"/>
    <property type="molecule type" value="Genomic_DNA"/>
</dbReference>
<proteinExistence type="predicted"/>
<reference evidence="1 2" key="1">
    <citation type="journal article" date="2016" name="Nat. Commun.">
        <title>Thousands of microbial genomes shed light on interconnected biogeochemical processes in an aquifer system.</title>
        <authorList>
            <person name="Anantharaman K."/>
            <person name="Brown C.T."/>
            <person name="Hug L.A."/>
            <person name="Sharon I."/>
            <person name="Castelle C.J."/>
            <person name="Probst A.J."/>
            <person name="Thomas B.C."/>
            <person name="Singh A."/>
            <person name="Wilkins M.J."/>
            <person name="Karaoz U."/>
            <person name="Brodie E.L."/>
            <person name="Williams K.H."/>
            <person name="Hubbard S.S."/>
            <person name="Banfield J.F."/>
        </authorList>
    </citation>
    <scope>NUCLEOTIDE SEQUENCE [LARGE SCALE GENOMIC DNA]</scope>
</reference>